<name>W7YHQ5_9BACT</name>
<dbReference type="AlphaFoldDB" id="W7YHQ5"/>
<organism evidence="1 2">
    <name type="scientific">Saccharicrinis fermentans DSM 9555 = JCM 21142</name>
    <dbReference type="NCBI Taxonomy" id="869213"/>
    <lineage>
        <taxon>Bacteria</taxon>
        <taxon>Pseudomonadati</taxon>
        <taxon>Bacteroidota</taxon>
        <taxon>Bacteroidia</taxon>
        <taxon>Marinilabiliales</taxon>
        <taxon>Marinilabiliaceae</taxon>
        <taxon>Saccharicrinis</taxon>
    </lineage>
</organism>
<dbReference type="Gene3D" id="3.40.30.10">
    <property type="entry name" value="Glutaredoxin"/>
    <property type="match status" value="1"/>
</dbReference>
<evidence type="ECO:0000313" key="2">
    <source>
        <dbReference type="Proteomes" id="UP000019402"/>
    </source>
</evidence>
<evidence type="ECO:0008006" key="3">
    <source>
        <dbReference type="Google" id="ProtNLM"/>
    </source>
</evidence>
<dbReference type="InterPro" id="IPR036249">
    <property type="entry name" value="Thioredoxin-like_sf"/>
</dbReference>
<sequence>MTQRFVFTILCFIGLPIWLQSQTIQQKNTRLNRNVPEEGVLDSGPIPTMHAYTADGTPISVTELCKGKYTVLAAGCLTCPLFHQNYPEIEAAYVDYAHKDVQFFYFYKSLRHPEMNGYVQAQNIKERLLQLTEARKKLKTKVPWIADTMDDDIRIGLRSGSWSVFLISPEGEVLYGSGRIDAKGLRSALTKAVGPPVHTTQASELNLPHIGRAPQLTNIDSELRVARPDGLTILNTTPSIAEDTYYVKLRAEANDSLLKTGNGRLFLGFYPDPIHDVHWNNLLRPCSTRSHCQKESVLHLQQQQHKKVLEIAIHNHVNSG</sequence>
<reference evidence="1 2" key="1">
    <citation type="journal article" date="2014" name="Genome Announc.">
        <title>Draft Genome Sequence of Cytophaga fermentans JCM 21142T, a Facultative Anaerobe Isolated from Marine Mud.</title>
        <authorList>
            <person name="Starns D."/>
            <person name="Oshima K."/>
            <person name="Suda W."/>
            <person name="Iino T."/>
            <person name="Yuki M."/>
            <person name="Inoue J."/>
            <person name="Kitamura K."/>
            <person name="Iida T."/>
            <person name="Darby A."/>
            <person name="Hattori M."/>
            <person name="Ohkuma M."/>
        </authorList>
    </citation>
    <scope>NUCLEOTIDE SEQUENCE [LARGE SCALE GENOMIC DNA]</scope>
    <source>
        <strain evidence="1 2">JCM 21142</strain>
    </source>
</reference>
<proteinExistence type="predicted"/>
<accession>W7YHQ5</accession>
<dbReference type="SUPFAM" id="SSF52833">
    <property type="entry name" value="Thioredoxin-like"/>
    <property type="match status" value="1"/>
</dbReference>
<evidence type="ECO:0000313" key="1">
    <source>
        <dbReference type="EMBL" id="GAF04006.1"/>
    </source>
</evidence>
<protein>
    <recommendedName>
        <fullName evidence="3">Thioredoxin domain-containing protein</fullName>
    </recommendedName>
</protein>
<keyword evidence="2" id="KW-1185">Reference proteome</keyword>
<dbReference type="OrthoDB" id="665834at2"/>
<dbReference type="STRING" id="869213.GCA_000517085_04347"/>
<dbReference type="RefSeq" id="WP_052522243.1">
    <property type="nucleotide sequence ID" value="NZ_BAMD01000035.1"/>
</dbReference>
<comment type="caution">
    <text evidence="1">The sequence shown here is derived from an EMBL/GenBank/DDBJ whole genome shotgun (WGS) entry which is preliminary data.</text>
</comment>
<dbReference type="Proteomes" id="UP000019402">
    <property type="component" value="Unassembled WGS sequence"/>
</dbReference>
<dbReference type="EMBL" id="BAMD01000035">
    <property type="protein sequence ID" value="GAF04006.1"/>
    <property type="molecule type" value="Genomic_DNA"/>
</dbReference>
<gene>
    <name evidence="1" type="ORF">JCM21142_72699</name>
</gene>